<name>A0A653F321_9MYCO</name>
<dbReference type="SUPFAM" id="SSF109854">
    <property type="entry name" value="DinB/YfiT-like putative metalloenzymes"/>
    <property type="match status" value="1"/>
</dbReference>
<reference evidence="3" key="1">
    <citation type="submission" date="2019-05" db="EMBL/GenBank/DDBJ databases">
        <authorList>
            <person name="Naeem R."/>
            <person name="Antony C."/>
            <person name="Guan Q."/>
        </authorList>
    </citation>
    <scope>NUCLEOTIDE SEQUENCE</scope>
    <source>
        <strain evidence="3">2</strain>
    </source>
</reference>
<evidence type="ECO:0008006" key="4">
    <source>
        <dbReference type="Google" id="ProtNLM"/>
    </source>
</evidence>
<proteinExistence type="predicted"/>
<dbReference type="EMBL" id="LR589158">
    <property type="protein sequence ID" value="VTP03426.1"/>
    <property type="molecule type" value="Genomic_DNA"/>
</dbReference>
<accession>A0A653F321</accession>
<gene>
    <name evidence="3" type="ORF">BIN_B_05032</name>
</gene>
<protein>
    <recommendedName>
        <fullName evidence="4">Mycothiol-dependent maleylpyruvate isomerase metal-binding domain-containing protein</fullName>
    </recommendedName>
</protein>
<dbReference type="AlphaFoldDB" id="A0A653F321"/>
<evidence type="ECO:0000259" key="1">
    <source>
        <dbReference type="Pfam" id="PF07398"/>
    </source>
</evidence>
<sequence length="289" mass="31426">MSRAYYSTMADRPVTKVDKSDVLAGLFAVWDDIGVLLDGLAETDWQAPSALPGWDVKAVVSHIIGTESFLAGIAAPQPDIDVKTLEHVRNDIGAMNECWVRHLSGESSAELVARFRAVTNDRRKALESMSDEDWNAVTVTPGGPDSYGRFMRVRVFDCWMHEQDIRVGLGRPSSDAELDGPAFQLALDEISSTMGFVVGKLGKAPNGSRVLFELTGPLARSIRVSVDGRAQVVDDFGGQEPTATIRLDGLQFTRLAGGRPLCPGRSPDVELDGDRDVAGRIVERLNFVI</sequence>
<dbReference type="NCBIfam" id="TIGR03083">
    <property type="entry name" value="maleylpyruvate isomerase family mycothiol-dependent enzyme"/>
    <property type="match status" value="1"/>
</dbReference>
<dbReference type="Pfam" id="PF11716">
    <property type="entry name" value="MDMPI_N"/>
    <property type="match status" value="1"/>
</dbReference>
<organism evidence="3">
    <name type="scientific">Mycobacterium riyadhense</name>
    <dbReference type="NCBI Taxonomy" id="486698"/>
    <lineage>
        <taxon>Bacteria</taxon>
        <taxon>Bacillati</taxon>
        <taxon>Actinomycetota</taxon>
        <taxon>Actinomycetes</taxon>
        <taxon>Mycobacteriales</taxon>
        <taxon>Mycobacteriaceae</taxon>
        <taxon>Mycobacterium</taxon>
    </lineage>
</organism>
<dbReference type="Gene3D" id="1.20.120.450">
    <property type="entry name" value="dinb family like domain"/>
    <property type="match status" value="1"/>
</dbReference>
<dbReference type="InterPro" id="IPR024344">
    <property type="entry name" value="MDMPI_metal-binding"/>
</dbReference>
<evidence type="ECO:0000259" key="2">
    <source>
        <dbReference type="Pfam" id="PF11716"/>
    </source>
</evidence>
<dbReference type="Pfam" id="PF07398">
    <property type="entry name" value="MDMPI_C"/>
    <property type="match status" value="1"/>
</dbReference>
<dbReference type="InterPro" id="IPR017517">
    <property type="entry name" value="Maleyloyr_isom"/>
</dbReference>
<dbReference type="InterPro" id="IPR010872">
    <property type="entry name" value="MDMPI_C-term_domain"/>
</dbReference>
<evidence type="ECO:0000313" key="3">
    <source>
        <dbReference type="EMBL" id="VTP03426.1"/>
    </source>
</evidence>
<feature type="domain" description="Mycothiol-dependent maleylpyruvate isomerase metal-binding" evidence="2">
    <location>
        <begin position="28"/>
        <end position="166"/>
    </location>
</feature>
<dbReference type="InterPro" id="IPR034660">
    <property type="entry name" value="DinB/YfiT-like"/>
</dbReference>
<feature type="domain" description="MDMPI C-terminal" evidence="1">
    <location>
        <begin position="185"/>
        <end position="279"/>
    </location>
</feature>
<dbReference type="GO" id="GO:0046872">
    <property type="term" value="F:metal ion binding"/>
    <property type="evidence" value="ECO:0007669"/>
    <property type="project" value="InterPro"/>
</dbReference>